<evidence type="ECO:0000256" key="7">
    <source>
        <dbReference type="ARBA" id="ARBA00023177"/>
    </source>
</evidence>
<evidence type="ECO:0000256" key="4">
    <source>
        <dbReference type="ARBA" id="ARBA00022692"/>
    </source>
</evidence>
<feature type="transmembrane region" description="Helical" evidence="8">
    <location>
        <begin position="283"/>
        <end position="302"/>
    </location>
</feature>
<evidence type="ECO:0000256" key="5">
    <source>
        <dbReference type="ARBA" id="ARBA00022989"/>
    </source>
</evidence>
<feature type="transmembrane region" description="Helical" evidence="8">
    <location>
        <begin position="42"/>
        <end position="62"/>
    </location>
</feature>
<comment type="subcellular location">
    <subcellularLocation>
        <location evidence="8">Cell membrane</location>
        <topology evidence="8">Multi-pass membrane protein</topology>
    </subcellularLocation>
    <subcellularLocation>
        <location evidence="1">Membrane</location>
        <topology evidence="1">Multi-pass membrane protein</topology>
    </subcellularLocation>
</comment>
<evidence type="ECO:0000313" key="11">
    <source>
        <dbReference type="Proteomes" id="UP000094472"/>
    </source>
</evidence>
<dbReference type="PANTHER" id="PTHR43029">
    <property type="entry name" value="AMMONIUM TRANSPORTER MEP2"/>
    <property type="match status" value="1"/>
</dbReference>
<organism evidence="10 11">
    <name type="scientific">Methyloceanibacter superfactus</name>
    <dbReference type="NCBI Taxonomy" id="1774969"/>
    <lineage>
        <taxon>Bacteria</taxon>
        <taxon>Pseudomonadati</taxon>
        <taxon>Pseudomonadota</taxon>
        <taxon>Alphaproteobacteria</taxon>
        <taxon>Hyphomicrobiales</taxon>
        <taxon>Hyphomicrobiaceae</taxon>
        <taxon>Methyloceanibacter</taxon>
    </lineage>
</organism>
<feature type="transmembrane region" description="Helical" evidence="8">
    <location>
        <begin position="99"/>
        <end position="120"/>
    </location>
</feature>
<protein>
    <recommendedName>
        <fullName evidence="8">Ammonium transporter</fullName>
    </recommendedName>
</protein>
<evidence type="ECO:0000313" key="10">
    <source>
        <dbReference type="EMBL" id="ODR96110.1"/>
    </source>
</evidence>
<dbReference type="GO" id="GO:0008519">
    <property type="term" value="F:ammonium channel activity"/>
    <property type="evidence" value="ECO:0007669"/>
    <property type="project" value="InterPro"/>
</dbReference>
<feature type="transmembrane region" description="Helical" evidence="8">
    <location>
        <begin position="227"/>
        <end position="247"/>
    </location>
</feature>
<dbReference type="AlphaFoldDB" id="A0A1E3VRG0"/>
<dbReference type="InterPro" id="IPR024041">
    <property type="entry name" value="NH4_transpt_AmtB-like_dom"/>
</dbReference>
<feature type="transmembrane region" description="Helical" evidence="8">
    <location>
        <begin position="259"/>
        <end position="277"/>
    </location>
</feature>
<dbReference type="EMBL" id="LPWF01000030">
    <property type="protein sequence ID" value="ODR96110.1"/>
    <property type="molecule type" value="Genomic_DNA"/>
</dbReference>
<keyword evidence="6 8" id="KW-0472">Membrane</keyword>
<proteinExistence type="inferred from homology"/>
<dbReference type="Proteomes" id="UP000094472">
    <property type="component" value="Unassembled WGS sequence"/>
</dbReference>
<feature type="transmembrane region" description="Helical" evidence="8">
    <location>
        <begin position="127"/>
        <end position="146"/>
    </location>
</feature>
<dbReference type="Gene3D" id="1.10.3430.10">
    <property type="entry name" value="Ammonium transporter AmtB like domains"/>
    <property type="match status" value="1"/>
</dbReference>
<evidence type="ECO:0000256" key="3">
    <source>
        <dbReference type="ARBA" id="ARBA00022448"/>
    </source>
</evidence>
<keyword evidence="5 8" id="KW-1133">Transmembrane helix</keyword>
<comment type="caution">
    <text evidence="10">The sequence shown here is derived from an EMBL/GenBank/DDBJ whole genome shotgun (WGS) entry which is preliminary data.</text>
</comment>
<dbReference type="InterPro" id="IPR001905">
    <property type="entry name" value="Ammonium_transpt"/>
</dbReference>
<dbReference type="PANTHER" id="PTHR43029:SF10">
    <property type="entry name" value="AMMONIUM TRANSPORTER MEP2"/>
    <property type="match status" value="1"/>
</dbReference>
<feature type="domain" description="Ammonium transporter AmtB-like" evidence="9">
    <location>
        <begin position="9"/>
        <end position="404"/>
    </location>
</feature>
<dbReference type="STRING" id="1774969.AUC69_15135"/>
<accession>A0A1E3VRG0</accession>
<gene>
    <name evidence="10" type="ORF">AUC69_15135</name>
</gene>
<comment type="similarity">
    <text evidence="2 8">Belongs to the ammonia transporter channel (TC 1.A.11.2) family.</text>
</comment>
<keyword evidence="3 8" id="KW-0813">Transport</keyword>
<feature type="transmembrane region" description="Helical" evidence="8">
    <location>
        <begin position="353"/>
        <end position="374"/>
    </location>
</feature>
<evidence type="ECO:0000259" key="9">
    <source>
        <dbReference type="Pfam" id="PF00909"/>
    </source>
</evidence>
<evidence type="ECO:0000256" key="1">
    <source>
        <dbReference type="ARBA" id="ARBA00004141"/>
    </source>
</evidence>
<feature type="transmembrane region" description="Helical" evidence="8">
    <location>
        <begin position="158"/>
        <end position="176"/>
    </location>
</feature>
<evidence type="ECO:0000256" key="6">
    <source>
        <dbReference type="ARBA" id="ARBA00023136"/>
    </source>
</evidence>
<feature type="transmembrane region" description="Helical" evidence="8">
    <location>
        <begin position="197"/>
        <end position="215"/>
    </location>
</feature>
<keyword evidence="4 8" id="KW-0812">Transmembrane</keyword>
<dbReference type="SUPFAM" id="SSF111352">
    <property type="entry name" value="Ammonium transporter"/>
    <property type="match status" value="1"/>
</dbReference>
<dbReference type="InterPro" id="IPR029020">
    <property type="entry name" value="Ammonium/urea_transptr"/>
</dbReference>
<evidence type="ECO:0000256" key="8">
    <source>
        <dbReference type="RuleBase" id="RU362002"/>
    </source>
</evidence>
<name>A0A1E3VRG0_9HYPH</name>
<evidence type="ECO:0000256" key="2">
    <source>
        <dbReference type="ARBA" id="ARBA00005887"/>
    </source>
</evidence>
<reference evidence="10 11" key="1">
    <citation type="journal article" date="2016" name="Environ. Microbiol.">
        <title>New Methyloceanibacter diversity from North Sea sediments includes methanotroph containing solely the soluble methane monooxygenase.</title>
        <authorList>
            <person name="Vekeman B."/>
            <person name="Kerckhof F.M."/>
            <person name="Cremers G."/>
            <person name="de Vos P."/>
            <person name="Vandamme P."/>
            <person name="Boon N."/>
            <person name="Op den Camp H.J."/>
            <person name="Heylen K."/>
        </authorList>
    </citation>
    <scope>NUCLEOTIDE SEQUENCE [LARGE SCALE GENOMIC DNA]</scope>
    <source>
        <strain evidence="10 11">R-67175</strain>
    </source>
</reference>
<feature type="transmembrane region" description="Helical" evidence="8">
    <location>
        <begin position="314"/>
        <end position="333"/>
    </location>
</feature>
<dbReference type="GO" id="GO:0005886">
    <property type="term" value="C:plasma membrane"/>
    <property type="evidence" value="ECO:0007669"/>
    <property type="project" value="UniProtKB-SubCell"/>
</dbReference>
<feature type="transmembrane region" description="Helical" evidence="8">
    <location>
        <begin position="12"/>
        <end position="30"/>
    </location>
</feature>
<dbReference type="NCBIfam" id="TIGR00836">
    <property type="entry name" value="amt"/>
    <property type="match status" value="1"/>
</dbReference>
<sequence length="406" mass="42589">MMIDAGDTAWLITATALVLFMTLPGLALFYGGLVRAENLLSVLMQCFTIASVVTVLWLLAAYSLTFSGSGAWIGDLSKVLLIGVPRDAAAANTKIPETVFFMFQMTFAIITPALIVGAFVERMRFGAVVMFSVLWLFLVYVPVAHWVWGGGWLAERGVLDFAGGLVVHLTAGVSALPARHRARPRLGFPHDVRPPHAPWMTMVGASMLWVGWFGFNAGSALSAGADAGMAMTVTHISAATATLVWIVIETVKFGKPSMVGAVTGAIAGLATITPASGYVGPGAALVIGLAGGSVCYLMVMVVKHRFRIDDSLDVLAVHGIGGAVGVLLAAVFADAALGGIGLAEGRTMGGQVLIQLTGLIAVLIWSVVVSFIIIKLVQALVGLRVSAEIEEQGLDLNIHGERGYNM</sequence>
<keyword evidence="7 8" id="KW-0924">Ammonia transport</keyword>
<dbReference type="Pfam" id="PF00909">
    <property type="entry name" value="Ammonium_transp"/>
    <property type="match status" value="1"/>
</dbReference>
<keyword evidence="11" id="KW-1185">Reference proteome</keyword>